<keyword evidence="4" id="KW-0813">Transport</keyword>
<evidence type="ECO:0000256" key="2">
    <source>
        <dbReference type="ARBA" id="ARBA00006742"/>
    </source>
</evidence>
<keyword evidence="6 11" id="KW-0812">Transmembrane</keyword>
<keyword evidence="9" id="KW-0811">Translocation</keyword>
<protein>
    <recommendedName>
        <fullName evidence="3">Sec translocon accessory complex subunit YajC</fullName>
    </recommendedName>
</protein>
<name>A0A3S8ZT00_9NEIS</name>
<dbReference type="GO" id="GO:0005886">
    <property type="term" value="C:plasma membrane"/>
    <property type="evidence" value="ECO:0007669"/>
    <property type="project" value="UniProtKB-SubCell"/>
</dbReference>
<keyword evidence="13" id="KW-1185">Reference proteome</keyword>
<evidence type="ECO:0000256" key="1">
    <source>
        <dbReference type="ARBA" id="ARBA00004162"/>
    </source>
</evidence>
<organism evidence="12 13">
    <name type="scientific">Iodobacter ciconiae</name>
    <dbReference type="NCBI Taxonomy" id="2496266"/>
    <lineage>
        <taxon>Bacteria</taxon>
        <taxon>Pseudomonadati</taxon>
        <taxon>Pseudomonadota</taxon>
        <taxon>Betaproteobacteria</taxon>
        <taxon>Neisseriales</taxon>
        <taxon>Chitinibacteraceae</taxon>
        <taxon>Iodobacter</taxon>
    </lineage>
</organism>
<keyword evidence="5" id="KW-1003">Cell membrane</keyword>
<dbReference type="AlphaFoldDB" id="A0A3S8ZT00"/>
<evidence type="ECO:0000256" key="9">
    <source>
        <dbReference type="ARBA" id="ARBA00023010"/>
    </source>
</evidence>
<reference evidence="12 13" key="1">
    <citation type="submission" date="2018-12" db="EMBL/GenBank/DDBJ databases">
        <title>Complete genome sequence of Iodobacter sp. H11R3.</title>
        <authorList>
            <person name="Bae J.-W."/>
        </authorList>
    </citation>
    <scope>NUCLEOTIDE SEQUENCE [LARGE SCALE GENOMIC DNA]</scope>
    <source>
        <strain evidence="12 13">H11R3</strain>
    </source>
</reference>
<dbReference type="KEGG" id="iod:EJO50_09070"/>
<dbReference type="Pfam" id="PF02699">
    <property type="entry name" value="YajC"/>
    <property type="match status" value="1"/>
</dbReference>
<evidence type="ECO:0000256" key="10">
    <source>
        <dbReference type="ARBA" id="ARBA00023136"/>
    </source>
</evidence>
<evidence type="ECO:0000313" key="13">
    <source>
        <dbReference type="Proteomes" id="UP000282438"/>
    </source>
</evidence>
<sequence>MFIAPAFAQGAAPAAGMDFMSFLPMIVIFVLFYFMLIRPQQKRAKEQQAMLAALAKGDEVVTSGGMAGRIAKVNEQYVTLELADGVEILFQRAAVAARLEKGTIKNNK</sequence>
<evidence type="ECO:0000313" key="12">
    <source>
        <dbReference type="EMBL" id="AZN36630.1"/>
    </source>
</evidence>
<evidence type="ECO:0000256" key="5">
    <source>
        <dbReference type="ARBA" id="ARBA00022475"/>
    </source>
</evidence>
<evidence type="ECO:0000256" key="4">
    <source>
        <dbReference type="ARBA" id="ARBA00022448"/>
    </source>
</evidence>
<dbReference type="SMART" id="SM01323">
    <property type="entry name" value="YajC"/>
    <property type="match status" value="1"/>
</dbReference>
<evidence type="ECO:0000256" key="8">
    <source>
        <dbReference type="ARBA" id="ARBA00022989"/>
    </source>
</evidence>
<gene>
    <name evidence="12" type="primary">yajC</name>
    <name evidence="12" type="ORF">EJO50_09070</name>
</gene>
<dbReference type="GO" id="GO:0015031">
    <property type="term" value="P:protein transport"/>
    <property type="evidence" value="ECO:0007669"/>
    <property type="project" value="UniProtKB-KW"/>
</dbReference>
<dbReference type="OrthoDB" id="9811406at2"/>
<feature type="transmembrane region" description="Helical" evidence="11">
    <location>
        <begin position="19"/>
        <end position="37"/>
    </location>
</feature>
<keyword evidence="7" id="KW-0653">Protein transport</keyword>
<evidence type="ECO:0000256" key="11">
    <source>
        <dbReference type="SAM" id="Phobius"/>
    </source>
</evidence>
<dbReference type="PRINTS" id="PR01853">
    <property type="entry name" value="YAJCTRNLCASE"/>
</dbReference>
<evidence type="ECO:0000256" key="7">
    <source>
        <dbReference type="ARBA" id="ARBA00022927"/>
    </source>
</evidence>
<dbReference type="EMBL" id="CP034433">
    <property type="protein sequence ID" value="AZN36630.1"/>
    <property type="molecule type" value="Genomic_DNA"/>
</dbReference>
<keyword evidence="8 11" id="KW-1133">Transmembrane helix</keyword>
<evidence type="ECO:0000256" key="3">
    <source>
        <dbReference type="ARBA" id="ARBA00014962"/>
    </source>
</evidence>
<evidence type="ECO:0000256" key="6">
    <source>
        <dbReference type="ARBA" id="ARBA00022692"/>
    </source>
</evidence>
<accession>A0A3S8ZT00</accession>
<dbReference type="InterPro" id="IPR003849">
    <property type="entry name" value="Preprotein_translocase_YajC"/>
</dbReference>
<dbReference type="Proteomes" id="UP000282438">
    <property type="component" value="Chromosome"/>
</dbReference>
<dbReference type="PANTHER" id="PTHR33909">
    <property type="entry name" value="SEC TRANSLOCON ACCESSORY COMPLEX SUBUNIT YAJC"/>
    <property type="match status" value="1"/>
</dbReference>
<dbReference type="RefSeq" id="WP_125973496.1">
    <property type="nucleotide sequence ID" value="NZ_CP034433.1"/>
</dbReference>
<dbReference type="NCBIfam" id="TIGR00739">
    <property type="entry name" value="yajC"/>
    <property type="match status" value="1"/>
</dbReference>
<dbReference type="PANTHER" id="PTHR33909:SF1">
    <property type="entry name" value="SEC TRANSLOCON ACCESSORY COMPLEX SUBUNIT YAJC"/>
    <property type="match status" value="1"/>
</dbReference>
<comment type="subcellular location">
    <subcellularLocation>
        <location evidence="1">Cell membrane</location>
        <topology evidence="1">Single-pass membrane protein</topology>
    </subcellularLocation>
</comment>
<comment type="similarity">
    <text evidence="2">Belongs to the YajC family.</text>
</comment>
<keyword evidence="10 11" id="KW-0472">Membrane</keyword>
<proteinExistence type="inferred from homology"/>